<dbReference type="PANTHER" id="PTHR16458:SF2">
    <property type="entry name" value="GLYCINE N-METHYLTRANSFERASE"/>
    <property type="match status" value="1"/>
</dbReference>
<dbReference type="GO" id="GO:0005829">
    <property type="term" value="C:cytosol"/>
    <property type="evidence" value="ECO:0007669"/>
    <property type="project" value="TreeGrafter"/>
</dbReference>
<sequence>MGFYEEFNKYYDDIFPAAKPQLDFLMARIPIEGKVMDVACGTGNYAIPLSVQGNEVFAVDFDEGMIKQLNIKAKLNDIKIHTYKEDMRKIGERLKEHSFESIFCIGNSLVHLTKLEEIYRVLNDFYRLLSDNGVLMLQTVNYDRILKYNINELPTIENTDAGVKLIRKYRYDQNNNIIHFDTQLAVKKNHEDKSFNNTVPLYPLRSNEIEEILNNMGFKNLKFYGSFGEADFCIDSFGMIIEARKF</sequence>
<proteinExistence type="predicted"/>
<dbReference type="PANTHER" id="PTHR16458">
    <property type="entry name" value="GLYCINE N-METHYLTRANSFERASE"/>
    <property type="match status" value="1"/>
</dbReference>
<dbReference type="OrthoDB" id="9791837at2"/>
<evidence type="ECO:0000259" key="4">
    <source>
        <dbReference type="Pfam" id="PF13649"/>
    </source>
</evidence>
<dbReference type="InterPro" id="IPR029063">
    <property type="entry name" value="SAM-dependent_MTases_sf"/>
</dbReference>
<dbReference type="GO" id="GO:0046500">
    <property type="term" value="P:S-adenosylmethionine metabolic process"/>
    <property type="evidence" value="ECO:0007669"/>
    <property type="project" value="TreeGrafter"/>
</dbReference>
<dbReference type="EMBL" id="FMUS01000012">
    <property type="protein sequence ID" value="SCY67415.1"/>
    <property type="molecule type" value="Genomic_DNA"/>
</dbReference>
<dbReference type="Proteomes" id="UP000198636">
    <property type="component" value="Unassembled WGS sequence"/>
</dbReference>
<evidence type="ECO:0000256" key="3">
    <source>
        <dbReference type="ARBA" id="ARBA00022691"/>
    </source>
</evidence>
<evidence type="ECO:0000256" key="1">
    <source>
        <dbReference type="ARBA" id="ARBA00022603"/>
    </source>
</evidence>
<evidence type="ECO:0000313" key="5">
    <source>
        <dbReference type="EMBL" id="SCY67415.1"/>
    </source>
</evidence>
<organism evidence="5 6">
    <name type="scientific">Alkaliphilus peptidifermentans DSM 18978</name>
    <dbReference type="NCBI Taxonomy" id="1120976"/>
    <lineage>
        <taxon>Bacteria</taxon>
        <taxon>Bacillati</taxon>
        <taxon>Bacillota</taxon>
        <taxon>Clostridia</taxon>
        <taxon>Peptostreptococcales</taxon>
        <taxon>Natronincolaceae</taxon>
        <taxon>Alkaliphilus</taxon>
    </lineage>
</organism>
<dbReference type="RefSeq" id="WP_091543178.1">
    <property type="nucleotide sequence ID" value="NZ_FMUS01000012.1"/>
</dbReference>
<reference evidence="5 6" key="1">
    <citation type="submission" date="2016-10" db="EMBL/GenBank/DDBJ databases">
        <authorList>
            <person name="de Groot N.N."/>
        </authorList>
    </citation>
    <scope>NUCLEOTIDE SEQUENCE [LARGE SCALE GENOMIC DNA]</scope>
    <source>
        <strain evidence="5 6">DSM 18978</strain>
    </source>
</reference>
<dbReference type="GO" id="GO:0006730">
    <property type="term" value="P:one-carbon metabolic process"/>
    <property type="evidence" value="ECO:0007669"/>
    <property type="project" value="TreeGrafter"/>
</dbReference>
<dbReference type="GO" id="GO:1901052">
    <property type="term" value="P:sarcosine metabolic process"/>
    <property type="evidence" value="ECO:0007669"/>
    <property type="project" value="TreeGrafter"/>
</dbReference>
<dbReference type="SUPFAM" id="SSF53335">
    <property type="entry name" value="S-adenosyl-L-methionine-dependent methyltransferases"/>
    <property type="match status" value="1"/>
</dbReference>
<dbReference type="CDD" id="cd02440">
    <property type="entry name" value="AdoMet_MTases"/>
    <property type="match status" value="1"/>
</dbReference>
<keyword evidence="2 5" id="KW-0808">Transferase</keyword>
<dbReference type="GO" id="GO:0042802">
    <property type="term" value="F:identical protein binding"/>
    <property type="evidence" value="ECO:0007669"/>
    <property type="project" value="TreeGrafter"/>
</dbReference>
<dbReference type="GO" id="GO:0006111">
    <property type="term" value="P:regulation of gluconeogenesis"/>
    <property type="evidence" value="ECO:0007669"/>
    <property type="project" value="TreeGrafter"/>
</dbReference>
<dbReference type="AlphaFoldDB" id="A0A1G5HU73"/>
<keyword evidence="6" id="KW-1185">Reference proteome</keyword>
<keyword evidence="3" id="KW-0949">S-adenosyl-L-methionine</keyword>
<dbReference type="GO" id="GO:0017174">
    <property type="term" value="F:glycine N-methyltransferase activity"/>
    <property type="evidence" value="ECO:0007669"/>
    <property type="project" value="InterPro"/>
</dbReference>
<dbReference type="Pfam" id="PF13649">
    <property type="entry name" value="Methyltransf_25"/>
    <property type="match status" value="1"/>
</dbReference>
<dbReference type="InterPro" id="IPR041698">
    <property type="entry name" value="Methyltransf_25"/>
</dbReference>
<protein>
    <submittedName>
        <fullName evidence="5">Methyltransferase domain-containing protein</fullName>
    </submittedName>
</protein>
<keyword evidence="1 5" id="KW-0489">Methyltransferase</keyword>
<dbReference type="InterPro" id="IPR014369">
    <property type="entry name" value="Gly/Sar_N_MeTrfase"/>
</dbReference>
<dbReference type="Gene3D" id="3.40.50.150">
    <property type="entry name" value="Vaccinia Virus protein VP39"/>
    <property type="match status" value="1"/>
</dbReference>
<dbReference type="GO" id="GO:1904047">
    <property type="term" value="F:S-adenosyl-L-methionine binding"/>
    <property type="evidence" value="ECO:0007669"/>
    <property type="project" value="TreeGrafter"/>
</dbReference>
<name>A0A1G5HU73_9FIRM</name>
<feature type="domain" description="Methyltransferase" evidence="4">
    <location>
        <begin position="35"/>
        <end position="133"/>
    </location>
</feature>
<dbReference type="GO" id="GO:0016594">
    <property type="term" value="F:glycine binding"/>
    <property type="evidence" value="ECO:0007669"/>
    <property type="project" value="TreeGrafter"/>
</dbReference>
<dbReference type="GO" id="GO:0046498">
    <property type="term" value="P:S-adenosylhomocysteine metabolic process"/>
    <property type="evidence" value="ECO:0007669"/>
    <property type="project" value="TreeGrafter"/>
</dbReference>
<evidence type="ECO:0000313" key="6">
    <source>
        <dbReference type="Proteomes" id="UP000198636"/>
    </source>
</evidence>
<accession>A0A1G5HU73</accession>
<gene>
    <name evidence="5" type="ORF">SAMN03080606_02144</name>
</gene>
<evidence type="ECO:0000256" key="2">
    <source>
        <dbReference type="ARBA" id="ARBA00022679"/>
    </source>
</evidence>
<dbReference type="Gene3D" id="2.20.25.110">
    <property type="entry name" value="S-adenosyl-L-methionine-dependent methyltransferases"/>
    <property type="match status" value="1"/>
</dbReference>
<dbReference type="GO" id="GO:0032259">
    <property type="term" value="P:methylation"/>
    <property type="evidence" value="ECO:0007669"/>
    <property type="project" value="UniProtKB-KW"/>
</dbReference>
<dbReference type="STRING" id="1120976.SAMN03080606_02144"/>
<dbReference type="GO" id="GO:0051289">
    <property type="term" value="P:protein homotetramerization"/>
    <property type="evidence" value="ECO:0007669"/>
    <property type="project" value="TreeGrafter"/>
</dbReference>